<keyword evidence="2" id="KW-1003">Cell membrane</keyword>
<feature type="transmembrane region" description="Helical" evidence="6">
    <location>
        <begin position="273"/>
        <end position="306"/>
    </location>
</feature>
<feature type="transmembrane region" description="Helical" evidence="6">
    <location>
        <begin position="194"/>
        <end position="212"/>
    </location>
</feature>
<evidence type="ECO:0000256" key="3">
    <source>
        <dbReference type="ARBA" id="ARBA00022692"/>
    </source>
</evidence>
<keyword evidence="3 6" id="KW-0812">Transmembrane</keyword>
<feature type="transmembrane region" description="Helical" evidence="6">
    <location>
        <begin position="141"/>
        <end position="159"/>
    </location>
</feature>
<dbReference type="Proteomes" id="UP000487268">
    <property type="component" value="Unassembled WGS sequence"/>
</dbReference>
<proteinExistence type="predicted"/>
<evidence type="ECO:0000313" key="7">
    <source>
        <dbReference type="EMBL" id="MQY02246.1"/>
    </source>
</evidence>
<evidence type="ECO:0000256" key="5">
    <source>
        <dbReference type="ARBA" id="ARBA00023136"/>
    </source>
</evidence>
<sequence>MNLTKKKNSSPARSRRDVRDIWADSPWYVRTAIYVLLFLFAMFVLPSDGVKSFMSPETDWVTTLWDPIGLYILLALGLNIVVGQAGLLDLGYVAFFAIGAYSVGVLGKIHHWGFWYTVVAALLIAAVSGILLGAPTLRLRGDYLAIVTLGFGEIIRIVARNTDAIGGSQGIEGLPRPPAMFGLDFENLLDAKPFYYLVLVMIALVIIISVRLNQSRVGRAWTAIREDEDAAELMGVPTFKFKLLAFFIGAMIGGLAGTGQMGGVQGYIQPENFTFILSATILVCVVFGGSGNIPGVILGAFIIAWLPERFRFIQEYRTMAFGVVLVAMMILRPEGLLPSRQRKAEMKEGAGTLGAMGGEVAGPDTEASVEVTK</sequence>
<dbReference type="CDD" id="cd06581">
    <property type="entry name" value="TM_PBP1_LivM_like"/>
    <property type="match status" value="1"/>
</dbReference>
<comment type="subcellular location">
    <subcellularLocation>
        <location evidence="1">Cell membrane</location>
        <topology evidence="1">Multi-pass membrane protein</topology>
    </subcellularLocation>
</comment>
<accession>A0A7K0BMD8</accession>
<dbReference type="PANTHER" id="PTHR30482">
    <property type="entry name" value="HIGH-AFFINITY BRANCHED-CHAIN AMINO ACID TRANSPORT SYSTEM PERMEASE"/>
    <property type="match status" value="1"/>
</dbReference>
<reference evidence="7 8" key="1">
    <citation type="submission" date="2019-10" db="EMBL/GenBank/DDBJ databases">
        <title>Actinomadura rubteroloni sp. nov. and Actinomadura macrotermitis sp. nov., isolated from the gut of fungus growing-termite Macrotermes natalensis.</title>
        <authorList>
            <person name="Benndorf R."/>
            <person name="Martin K."/>
            <person name="Kuefner M."/>
            <person name="De Beer W."/>
            <person name="Kaster A.-K."/>
            <person name="Vollmers J."/>
            <person name="Poulsen M."/>
            <person name="Beemelmanns C."/>
        </authorList>
    </citation>
    <scope>NUCLEOTIDE SEQUENCE [LARGE SCALE GENOMIC DNA]</scope>
    <source>
        <strain evidence="7 8">RB68</strain>
    </source>
</reference>
<feature type="transmembrane region" description="Helical" evidence="6">
    <location>
        <begin position="90"/>
        <end position="107"/>
    </location>
</feature>
<name>A0A7K0BMD8_9ACTN</name>
<dbReference type="RefSeq" id="WP_153530493.1">
    <property type="nucleotide sequence ID" value="NZ_WEGH01000001.1"/>
</dbReference>
<evidence type="ECO:0000256" key="4">
    <source>
        <dbReference type="ARBA" id="ARBA00022989"/>
    </source>
</evidence>
<keyword evidence="8" id="KW-1185">Reference proteome</keyword>
<dbReference type="EMBL" id="WEGH01000001">
    <property type="protein sequence ID" value="MQY02246.1"/>
    <property type="molecule type" value="Genomic_DNA"/>
</dbReference>
<dbReference type="InterPro" id="IPR001851">
    <property type="entry name" value="ABC_transp_permease"/>
</dbReference>
<dbReference type="Pfam" id="PF02653">
    <property type="entry name" value="BPD_transp_2"/>
    <property type="match status" value="1"/>
</dbReference>
<evidence type="ECO:0000256" key="2">
    <source>
        <dbReference type="ARBA" id="ARBA00022475"/>
    </source>
</evidence>
<feature type="transmembrane region" description="Helical" evidence="6">
    <location>
        <begin position="64"/>
        <end position="83"/>
    </location>
</feature>
<dbReference type="OrthoDB" id="9814461at2"/>
<feature type="transmembrane region" description="Helical" evidence="6">
    <location>
        <begin position="113"/>
        <end position="134"/>
    </location>
</feature>
<dbReference type="InterPro" id="IPR043428">
    <property type="entry name" value="LivM-like"/>
</dbReference>
<feature type="transmembrane region" description="Helical" evidence="6">
    <location>
        <begin position="21"/>
        <end position="44"/>
    </location>
</feature>
<keyword evidence="4 6" id="KW-1133">Transmembrane helix</keyword>
<evidence type="ECO:0000313" key="8">
    <source>
        <dbReference type="Proteomes" id="UP000487268"/>
    </source>
</evidence>
<evidence type="ECO:0008006" key="9">
    <source>
        <dbReference type="Google" id="ProtNLM"/>
    </source>
</evidence>
<dbReference type="GO" id="GO:0015658">
    <property type="term" value="F:branched-chain amino acid transmembrane transporter activity"/>
    <property type="evidence" value="ECO:0007669"/>
    <property type="project" value="InterPro"/>
</dbReference>
<dbReference type="PANTHER" id="PTHR30482:SF10">
    <property type="entry name" value="HIGH-AFFINITY BRANCHED-CHAIN AMINO ACID TRANSPORT PROTEIN BRAE"/>
    <property type="match status" value="1"/>
</dbReference>
<gene>
    <name evidence="7" type="ORF">ACRB68_02750</name>
</gene>
<dbReference type="AlphaFoldDB" id="A0A7K0BMD8"/>
<keyword evidence="5 6" id="KW-0472">Membrane</keyword>
<evidence type="ECO:0000256" key="6">
    <source>
        <dbReference type="SAM" id="Phobius"/>
    </source>
</evidence>
<feature type="transmembrane region" description="Helical" evidence="6">
    <location>
        <begin position="243"/>
        <end position="261"/>
    </location>
</feature>
<protein>
    <recommendedName>
        <fullName evidence="9">Branched-chain amino acid ABC transporter permease</fullName>
    </recommendedName>
</protein>
<organism evidence="7 8">
    <name type="scientific">Actinomadura macrotermitis</name>
    <dbReference type="NCBI Taxonomy" id="2585200"/>
    <lineage>
        <taxon>Bacteria</taxon>
        <taxon>Bacillati</taxon>
        <taxon>Actinomycetota</taxon>
        <taxon>Actinomycetes</taxon>
        <taxon>Streptosporangiales</taxon>
        <taxon>Thermomonosporaceae</taxon>
        <taxon>Actinomadura</taxon>
    </lineage>
</organism>
<evidence type="ECO:0000256" key="1">
    <source>
        <dbReference type="ARBA" id="ARBA00004651"/>
    </source>
</evidence>
<dbReference type="GO" id="GO:0005886">
    <property type="term" value="C:plasma membrane"/>
    <property type="evidence" value="ECO:0007669"/>
    <property type="project" value="UniProtKB-SubCell"/>
</dbReference>
<feature type="transmembrane region" description="Helical" evidence="6">
    <location>
        <begin position="318"/>
        <end position="337"/>
    </location>
</feature>
<comment type="caution">
    <text evidence="7">The sequence shown here is derived from an EMBL/GenBank/DDBJ whole genome shotgun (WGS) entry which is preliminary data.</text>
</comment>